<protein>
    <submittedName>
        <fullName evidence="1">Uncharacterized protein</fullName>
    </submittedName>
</protein>
<dbReference type="EMBL" id="FULE01000026">
    <property type="protein sequence ID" value="SJN56517.1"/>
    <property type="molecule type" value="Genomic_DNA"/>
</dbReference>
<dbReference type="Proteomes" id="UP000188276">
    <property type="component" value="Unassembled WGS sequence"/>
</dbReference>
<keyword evidence="2" id="KW-1185">Reference proteome</keyword>
<dbReference type="STRING" id="1123498.VR7878_01814"/>
<name>A0A1R4LJK8_VIBR1</name>
<evidence type="ECO:0000313" key="1">
    <source>
        <dbReference type="EMBL" id="SJN56517.1"/>
    </source>
</evidence>
<proteinExistence type="predicted"/>
<gene>
    <name evidence="1" type="ORF">VR7878_01814</name>
</gene>
<organism evidence="1 2">
    <name type="scientific">Vibrio ruber (strain DSM 16370 / JCM 11486 / BCRC 17186 / CECT 7878 / LMG 23124 / VR1)</name>
    <dbReference type="NCBI Taxonomy" id="1123498"/>
    <lineage>
        <taxon>Bacteria</taxon>
        <taxon>Pseudomonadati</taxon>
        <taxon>Pseudomonadota</taxon>
        <taxon>Gammaproteobacteria</taxon>
        <taxon>Vibrionales</taxon>
        <taxon>Vibrionaceae</taxon>
        <taxon>Vibrio</taxon>
    </lineage>
</organism>
<reference evidence="2" key="1">
    <citation type="submission" date="2017-02" db="EMBL/GenBank/DDBJ databases">
        <authorList>
            <person name="Rodrigo-Torres L."/>
            <person name="Arahal R.D."/>
            <person name="Lucena T."/>
        </authorList>
    </citation>
    <scope>NUCLEOTIDE SEQUENCE [LARGE SCALE GENOMIC DNA]</scope>
    <source>
        <strain evidence="2">CECT 7878</strain>
    </source>
</reference>
<dbReference type="RefSeq" id="WP_139344063.1">
    <property type="nucleotide sequence ID" value="NZ_FULE01000026.1"/>
</dbReference>
<sequence length="59" mass="6972">MAANSFQTPFLNIFIFEMTAEETDRFFFEQLKLWINTERSSEEAIVIPMITYHYAVGCE</sequence>
<accession>A0A1R4LJK8</accession>
<evidence type="ECO:0000313" key="2">
    <source>
        <dbReference type="Proteomes" id="UP000188276"/>
    </source>
</evidence>
<dbReference type="AlphaFoldDB" id="A0A1R4LJK8"/>